<dbReference type="SUPFAM" id="SSF52540">
    <property type="entry name" value="P-loop containing nucleoside triphosphate hydrolases"/>
    <property type="match status" value="1"/>
</dbReference>
<reference evidence="2 3" key="1">
    <citation type="submission" date="2023-11" db="EMBL/GenBank/DDBJ databases">
        <title>MicrobeMod: A computational toolkit for identifying prokaryotic methylation and restriction-modification with nanopore sequencing.</title>
        <authorList>
            <person name="Crits-Christoph A."/>
            <person name="Kang S.C."/>
            <person name="Lee H."/>
            <person name="Ostrov N."/>
        </authorList>
    </citation>
    <scope>NUCLEOTIDE SEQUENCE [LARGE SCALE GENOMIC DNA]</scope>
    <source>
        <strain evidence="2 3">DSMZ 700</strain>
    </source>
</reference>
<sequence>MSDTAATSRQLALPFDEPEPFSAEDFIAAPSNAAARAALAAPETWVNARLIVWGAAGCGKSHLASVWAAEHGAATIVAARLREAWQPPSAAMVIEDIDVMASPVALFATLESAAGRRSPVLMTSRQPPGRLTIPLPDLASRLRASLAIPIEVAESALLDGLLLRLAANRQLVLPTSLHQFLLHRLPRRPGVLREAIARLDRYALALGTAPSRRIAERLLAELTDPPEASAPEEPKRGRGDDYIENHESGTRRLL</sequence>
<keyword evidence="3" id="KW-1185">Reference proteome</keyword>
<dbReference type="Proteomes" id="UP001279553">
    <property type="component" value="Unassembled WGS sequence"/>
</dbReference>
<dbReference type="AlphaFoldDB" id="A0AAW9DUB0"/>
<feature type="compositionally biased region" description="Basic and acidic residues" evidence="1">
    <location>
        <begin position="232"/>
        <end position="254"/>
    </location>
</feature>
<protein>
    <submittedName>
        <fullName evidence="2">DNA replication protein</fullName>
    </submittedName>
</protein>
<accession>A0AAW9DUB0</accession>
<organism evidence="2 3">
    <name type="scientific">Acidiphilium acidophilum</name>
    <name type="common">Thiobacillus acidophilus</name>
    <dbReference type="NCBI Taxonomy" id="76588"/>
    <lineage>
        <taxon>Bacteria</taxon>
        <taxon>Pseudomonadati</taxon>
        <taxon>Pseudomonadota</taxon>
        <taxon>Alphaproteobacteria</taxon>
        <taxon>Acetobacterales</taxon>
        <taxon>Acidocellaceae</taxon>
        <taxon>Acidiphilium</taxon>
    </lineage>
</organism>
<evidence type="ECO:0000313" key="3">
    <source>
        <dbReference type="Proteomes" id="UP001279553"/>
    </source>
</evidence>
<dbReference type="Gene3D" id="3.40.50.300">
    <property type="entry name" value="P-loop containing nucleotide triphosphate hydrolases"/>
    <property type="match status" value="1"/>
</dbReference>
<proteinExistence type="predicted"/>
<feature type="region of interest" description="Disordered" evidence="1">
    <location>
        <begin position="221"/>
        <end position="254"/>
    </location>
</feature>
<comment type="caution">
    <text evidence="2">The sequence shown here is derived from an EMBL/GenBank/DDBJ whole genome shotgun (WGS) entry which is preliminary data.</text>
</comment>
<evidence type="ECO:0000256" key="1">
    <source>
        <dbReference type="SAM" id="MobiDB-lite"/>
    </source>
</evidence>
<dbReference type="InterPro" id="IPR027417">
    <property type="entry name" value="P-loop_NTPase"/>
</dbReference>
<name>A0AAW9DUB0_ACIAO</name>
<gene>
    <name evidence="2" type="ORF">SIL87_18160</name>
</gene>
<evidence type="ECO:0000313" key="2">
    <source>
        <dbReference type="EMBL" id="MDX5932679.1"/>
    </source>
</evidence>
<dbReference type="RefSeq" id="WP_319615532.1">
    <property type="nucleotide sequence ID" value="NZ_JAWXYB010000018.1"/>
</dbReference>
<dbReference type="EMBL" id="JAWXYB010000018">
    <property type="protein sequence ID" value="MDX5932679.1"/>
    <property type="molecule type" value="Genomic_DNA"/>
</dbReference>
<dbReference type="Gene3D" id="1.10.8.60">
    <property type="match status" value="1"/>
</dbReference>